<dbReference type="EMBL" id="CCDP010000001">
    <property type="protein sequence ID" value="CDQ39522.1"/>
    <property type="molecule type" value="Genomic_DNA"/>
</dbReference>
<feature type="compositionally biased region" description="Basic residues" evidence="1">
    <location>
        <begin position="9"/>
        <end position="18"/>
    </location>
</feature>
<dbReference type="OrthoDB" id="2662325at2"/>
<dbReference type="RefSeq" id="WP_038243546.1">
    <property type="nucleotide sequence ID" value="NZ_BNER01000002.1"/>
</dbReference>
<evidence type="ECO:0000313" key="3">
    <source>
        <dbReference type="EMBL" id="CDQ39522.1"/>
    </source>
</evidence>
<keyword evidence="3" id="KW-0255">Endonuclease</keyword>
<dbReference type="SMART" id="SM00507">
    <property type="entry name" value="HNHc"/>
    <property type="match status" value="1"/>
</dbReference>
<dbReference type="GO" id="GO:0003676">
    <property type="term" value="F:nucleic acid binding"/>
    <property type="evidence" value="ECO:0007669"/>
    <property type="project" value="InterPro"/>
</dbReference>
<dbReference type="eggNOG" id="COG1403">
    <property type="taxonomic scope" value="Bacteria"/>
</dbReference>
<dbReference type="InterPro" id="IPR002711">
    <property type="entry name" value="HNH"/>
</dbReference>
<dbReference type="STRING" id="1462526.BN990_01827"/>
<dbReference type="InterPro" id="IPR003615">
    <property type="entry name" value="HNH_nuc"/>
</dbReference>
<dbReference type="Gene3D" id="1.10.30.50">
    <property type="match status" value="1"/>
</dbReference>
<dbReference type="Proteomes" id="UP000028875">
    <property type="component" value="Unassembled WGS sequence"/>
</dbReference>
<comment type="caution">
    <text evidence="3">The sequence shown here is derived from an EMBL/GenBank/DDBJ whole genome shotgun (WGS) entry which is preliminary data.</text>
</comment>
<evidence type="ECO:0000259" key="2">
    <source>
        <dbReference type="SMART" id="SM00507"/>
    </source>
</evidence>
<dbReference type="GO" id="GO:0004519">
    <property type="term" value="F:endonuclease activity"/>
    <property type="evidence" value="ECO:0007669"/>
    <property type="project" value="UniProtKB-KW"/>
</dbReference>
<dbReference type="AlphaFoldDB" id="A0A024QBA5"/>
<keyword evidence="3" id="KW-0378">Hydrolase</keyword>
<evidence type="ECO:0000313" key="4">
    <source>
        <dbReference type="Proteomes" id="UP000028875"/>
    </source>
</evidence>
<feature type="region of interest" description="Disordered" evidence="1">
    <location>
        <begin position="1"/>
        <end position="24"/>
    </location>
</feature>
<evidence type="ECO:0000256" key="1">
    <source>
        <dbReference type="SAM" id="MobiDB-lite"/>
    </source>
</evidence>
<protein>
    <submittedName>
        <fullName evidence="3">HNH endonuclease</fullName>
    </submittedName>
</protein>
<organism evidence="3 4">
    <name type="scientific">Virgibacillus massiliensis</name>
    <dbReference type="NCBI Taxonomy" id="1462526"/>
    <lineage>
        <taxon>Bacteria</taxon>
        <taxon>Bacillati</taxon>
        <taxon>Bacillota</taxon>
        <taxon>Bacilli</taxon>
        <taxon>Bacillales</taxon>
        <taxon>Bacillaceae</taxon>
        <taxon>Virgibacillus</taxon>
    </lineage>
</organism>
<accession>A0A024QBA5</accession>
<name>A0A024QBA5_9BACI</name>
<sequence length="96" mass="11528">MYSKEQQLKSKRIKKKSKNFSEKTKQEIFERDDWRCVRCESYYIESVPHHIIYKSQGGTGEATNGATVCRDCHTLAHSRKDVRKWFEGFREQLLRR</sequence>
<keyword evidence="3" id="KW-0540">Nuclease</keyword>
<dbReference type="Pfam" id="PF01844">
    <property type="entry name" value="HNH"/>
    <property type="match status" value="1"/>
</dbReference>
<proteinExistence type="predicted"/>
<gene>
    <name evidence="3" type="ORF">BN990_01827</name>
</gene>
<feature type="domain" description="HNH nuclease" evidence="2">
    <location>
        <begin position="23"/>
        <end position="74"/>
    </location>
</feature>
<dbReference type="CDD" id="cd00085">
    <property type="entry name" value="HNHc"/>
    <property type="match status" value="1"/>
</dbReference>
<keyword evidence="4" id="KW-1185">Reference proteome</keyword>
<reference evidence="3 4" key="1">
    <citation type="submission" date="2014-03" db="EMBL/GenBank/DDBJ databases">
        <authorList>
            <person name="Urmite Genomes U."/>
        </authorList>
    </citation>
    <scope>NUCLEOTIDE SEQUENCE [LARGE SCALE GENOMIC DNA]</scope>
    <source>
        <strain evidence="3 4">Vm-5</strain>
    </source>
</reference>
<reference evidence="4" key="2">
    <citation type="submission" date="2014-05" db="EMBL/GenBank/DDBJ databases">
        <title>Draft genome sequence of Virgibacillus massiliensis Vm-5.</title>
        <authorList>
            <person name="Khelaifia S."/>
            <person name="Croce O."/>
            <person name="Lagier J.C."/>
            <person name="Raoult D."/>
        </authorList>
    </citation>
    <scope>NUCLEOTIDE SEQUENCE [LARGE SCALE GENOMIC DNA]</scope>
    <source>
        <strain evidence="4">Vm-5</strain>
    </source>
</reference>
<dbReference type="GO" id="GO:0008270">
    <property type="term" value="F:zinc ion binding"/>
    <property type="evidence" value="ECO:0007669"/>
    <property type="project" value="InterPro"/>
</dbReference>